<dbReference type="GO" id="GO:0035539">
    <property type="term" value="F:8-oxo-7,8-dihydrodeoxyguanosine triphosphate pyrophosphatase activity"/>
    <property type="evidence" value="ECO:0007669"/>
    <property type="project" value="TreeGrafter"/>
</dbReference>
<comment type="similarity">
    <text evidence="2">Belongs to the Nudix hydrolase family.</text>
</comment>
<accession>A0A6A6QB83</accession>
<dbReference type="InterPro" id="IPR015797">
    <property type="entry name" value="NUDIX_hydrolase-like_dom_sf"/>
</dbReference>
<keyword evidence="5" id="KW-1185">Reference proteome</keyword>
<dbReference type="OrthoDB" id="447842at2759"/>
<feature type="domain" description="Nudix hydrolase" evidence="3">
    <location>
        <begin position="4"/>
        <end position="137"/>
    </location>
</feature>
<evidence type="ECO:0000313" key="4">
    <source>
        <dbReference type="EMBL" id="KAF2489256.1"/>
    </source>
</evidence>
<protein>
    <recommendedName>
        <fullName evidence="3">Nudix hydrolase domain-containing protein</fullName>
    </recommendedName>
</protein>
<dbReference type="GO" id="GO:0005829">
    <property type="term" value="C:cytosol"/>
    <property type="evidence" value="ECO:0007669"/>
    <property type="project" value="TreeGrafter"/>
</dbReference>
<dbReference type="Proteomes" id="UP000799750">
    <property type="component" value="Unassembled WGS sequence"/>
</dbReference>
<dbReference type="PROSITE" id="PS51462">
    <property type="entry name" value="NUDIX"/>
    <property type="match status" value="1"/>
</dbReference>
<keyword evidence="1 2" id="KW-0378">Hydrolase</keyword>
<dbReference type="Gene3D" id="3.90.79.10">
    <property type="entry name" value="Nucleoside Triphosphate Pyrophosphohydrolase"/>
    <property type="match status" value="1"/>
</dbReference>
<evidence type="ECO:0000259" key="3">
    <source>
        <dbReference type="PROSITE" id="PS51462"/>
    </source>
</evidence>
<sequence>MGPSPQIGVAVIILDSQGRVIMGQRQGSHGAGTWALPGGHFEYGESFDSCAKREVVEETGLEIGHVQLLATTNDYMPEAGRHYVTVFVGATIVGESREPIAMEPEKCAMWQWIQWSEVAKWARDQAEAEKVSEPWEGKYLFLPIVNLFRQFSDFDLIAAYRL</sequence>
<dbReference type="AlphaFoldDB" id="A0A6A6QB83"/>
<reference evidence="4" key="1">
    <citation type="journal article" date="2020" name="Stud. Mycol.">
        <title>101 Dothideomycetes genomes: a test case for predicting lifestyles and emergence of pathogens.</title>
        <authorList>
            <person name="Haridas S."/>
            <person name="Albert R."/>
            <person name="Binder M."/>
            <person name="Bloem J."/>
            <person name="Labutti K."/>
            <person name="Salamov A."/>
            <person name="Andreopoulos B."/>
            <person name="Baker S."/>
            <person name="Barry K."/>
            <person name="Bills G."/>
            <person name="Bluhm B."/>
            <person name="Cannon C."/>
            <person name="Castanera R."/>
            <person name="Culley D."/>
            <person name="Daum C."/>
            <person name="Ezra D."/>
            <person name="Gonzalez J."/>
            <person name="Henrissat B."/>
            <person name="Kuo A."/>
            <person name="Liang C."/>
            <person name="Lipzen A."/>
            <person name="Lutzoni F."/>
            <person name="Magnuson J."/>
            <person name="Mondo S."/>
            <person name="Nolan M."/>
            <person name="Ohm R."/>
            <person name="Pangilinan J."/>
            <person name="Park H.-J."/>
            <person name="Ramirez L."/>
            <person name="Alfaro M."/>
            <person name="Sun H."/>
            <person name="Tritt A."/>
            <person name="Yoshinaga Y."/>
            <person name="Zwiers L.-H."/>
            <person name="Turgeon B."/>
            <person name="Goodwin S."/>
            <person name="Spatafora J."/>
            <person name="Crous P."/>
            <person name="Grigoriev I."/>
        </authorList>
    </citation>
    <scope>NUCLEOTIDE SEQUENCE</scope>
    <source>
        <strain evidence="4">CBS 269.34</strain>
    </source>
</reference>
<dbReference type="SUPFAM" id="SSF55811">
    <property type="entry name" value="Nudix"/>
    <property type="match status" value="1"/>
</dbReference>
<organism evidence="4 5">
    <name type="scientific">Lophium mytilinum</name>
    <dbReference type="NCBI Taxonomy" id="390894"/>
    <lineage>
        <taxon>Eukaryota</taxon>
        <taxon>Fungi</taxon>
        <taxon>Dikarya</taxon>
        <taxon>Ascomycota</taxon>
        <taxon>Pezizomycotina</taxon>
        <taxon>Dothideomycetes</taxon>
        <taxon>Pleosporomycetidae</taxon>
        <taxon>Mytilinidiales</taxon>
        <taxon>Mytilinidiaceae</taxon>
        <taxon>Lophium</taxon>
    </lineage>
</organism>
<dbReference type="PANTHER" id="PTHR16099">
    <property type="entry name" value="8-OXO-DGTP DIPHOSPHATES NUDT15"/>
    <property type="match status" value="1"/>
</dbReference>
<dbReference type="GO" id="GO:0006203">
    <property type="term" value="P:dGTP catabolic process"/>
    <property type="evidence" value="ECO:0007669"/>
    <property type="project" value="TreeGrafter"/>
</dbReference>
<dbReference type="PRINTS" id="PR00502">
    <property type="entry name" value="NUDIXFAMILY"/>
</dbReference>
<dbReference type="InterPro" id="IPR020084">
    <property type="entry name" value="NUDIX_hydrolase_CS"/>
</dbReference>
<dbReference type="Pfam" id="PF00293">
    <property type="entry name" value="NUDIX"/>
    <property type="match status" value="1"/>
</dbReference>
<gene>
    <name evidence="4" type="ORF">BU16DRAFT_472144</name>
</gene>
<dbReference type="InterPro" id="IPR020476">
    <property type="entry name" value="Nudix_hydrolase"/>
</dbReference>
<dbReference type="PANTHER" id="PTHR16099:SF5">
    <property type="entry name" value="NUCLEOTIDE TRIPHOSPHATE DIPHOSPHATASE NUDT15"/>
    <property type="match status" value="1"/>
</dbReference>
<dbReference type="FunFam" id="3.90.79.10:FF:000060">
    <property type="entry name" value="Nudix hydrolase 1"/>
    <property type="match status" value="1"/>
</dbReference>
<evidence type="ECO:0000256" key="2">
    <source>
        <dbReference type="RuleBase" id="RU003476"/>
    </source>
</evidence>
<dbReference type="CDD" id="cd04678">
    <property type="entry name" value="NUDIX_MTH2_Nudt15"/>
    <property type="match status" value="1"/>
</dbReference>
<name>A0A6A6QB83_9PEZI</name>
<evidence type="ECO:0000256" key="1">
    <source>
        <dbReference type="ARBA" id="ARBA00022801"/>
    </source>
</evidence>
<dbReference type="InterPro" id="IPR000086">
    <property type="entry name" value="NUDIX_hydrolase_dom"/>
</dbReference>
<dbReference type="EMBL" id="MU004199">
    <property type="protein sequence ID" value="KAF2489256.1"/>
    <property type="molecule type" value="Genomic_DNA"/>
</dbReference>
<dbReference type="PROSITE" id="PS00893">
    <property type="entry name" value="NUDIX_BOX"/>
    <property type="match status" value="1"/>
</dbReference>
<evidence type="ECO:0000313" key="5">
    <source>
        <dbReference type="Proteomes" id="UP000799750"/>
    </source>
</evidence>
<proteinExistence type="inferred from homology"/>